<dbReference type="Proteomes" id="UP000078113">
    <property type="component" value="Unassembled WGS sequence"/>
</dbReference>
<evidence type="ECO:0000313" key="2">
    <source>
        <dbReference type="Proteomes" id="UP000078113"/>
    </source>
</evidence>
<protein>
    <submittedName>
        <fullName evidence="1">Uncharacterized protein</fullName>
    </submittedName>
</protein>
<comment type="caution">
    <text evidence="1">The sequence shown here is derived from an EMBL/GenBank/DDBJ whole genome shotgun (WGS) entry which is preliminary data.</text>
</comment>
<keyword evidence="2" id="KW-1185">Reference proteome</keyword>
<reference evidence="1" key="1">
    <citation type="submission" date="2016-04" db="EMBL/GenBank/DDBJ databases">
        <authorList>
            <person name="Nguyen H.D."/>
            <person name="Samba Siva P."/>
            <person name="Cullis J."/>
            <person name="Levesque C.A."/>
            <person name="Hambleton S."/>
        </authorList>
    </citation>
    <scope>NUCLEOTIDE SEQUENCE</scope>
    <source>
        <strain evidence="1">DAOMC 236422</strain>
    </source>
</reference>
<dbReference type="AlphaFoldDB" id="A0A8X7N621"/>
<gene>
    <name evidence="1" type="ORF">A4X09_0g5054</name>
</gene>
<evidence type="ECO:0000313" key="1">
    <source>
        <dbReference type="EMBL" id="KAE8267289.1"/>
    </source>
</evidence>
<organism evidence="1 2">
    <name type="scientific">Tilletia walkeri</name>
    <dbReference type="NCBI Taxonomy" id="117179"/>
    <lineage>
        <taxon>Eukaryota</taxon>
        <taxon>Fungi</taxon>
        <taxon>Dikarya</taxon>
        <taxon>Basidiomycota</taxon>
        <taxon>Ustilaginomycotina</taxon>
        <taxon>Exobasidiomycetes</taxon>
        <taxon>Tilletiales</taxon>
        <taxon>Tilletiaceae</taxon>
        <taxon>Tilletia</taxon>
    </lineage>
</organism>
<name>A0A8X7N621_9BASI</name>
<proteinExistence type="predicted"/>
<dbReference type="EMBL" id="LWDG02000241">
    <property type="protein sequence ID" value="KAE8267289.1"/>
    <property type="molecule type" value="Genomic_DNA"/>
</dbReference>
<reference evidence="1" key="2">
    <citation type="journal article" date="2019" name="IMA Fungus">
        <title>Genome sequencing and comparison of five Tilletia species to identify candidate genes for the detection of regulated species infecting wheat.</title>
        <authorList>
            <person name="Nguyen H.D.T."/>
            <person name="Sultana T."/>
            <person name="Kesanakurti P."/>
            <person name="Hambleton S."/>
        </authorList>
    </citation>
    <scope>NUCLEOTIDE SEQUENCE</scope>
    <source>
        <strain evidence="1">DAOMC 236422</strain>
    </source>
</reference>
<sequence length="86" mass="8977">MVAKVVIANVFPASSFAIPNTRQALFTPSSNTASVISSSSPSPLPTLTLAVTITVRAALPRLPDPPSPLLPLMHRIARSKIQSSAT</sequence>
<accession>A0A8X7N621</accession>